<evidence type="ECO:0000313" key="11">
    <source>
        <dbReference type="EMBL" id="KAF0312764.1"/>
    </source>
</evidence>
<dbReference type="PANTHER" id="PTHR15856:SF51">
    <property type="entry name" value="MBD-R2"/>
    <property type="match status" value="1"/>
</dbReference>
<evidence type="ECO:0000256" key="6">
    <source>
        <dbReference type="ARBA" id="ARBA00023242"/>
    </source>
</evidence>
<dbReference type="InterPro" id="IPR043449">
    <property type="entry name" value="PHF20-like"/>
</dbReference>
<dbReference type="Gene3D" id="2.30.30.140">
    <property type="match status" value="1"/>
</dbReference>
<comment type="subcellular location">
    <subcellularLocation>
        <location evidence="1">Nucleus</location>
    </subcellularLocation>
</comment>
<comment type="caution">
    <text evidence="11">The sequence shown here is derived from an EMBL/GenBank/DDBJ whole genome shotgun (WGS) entry which is preliminary data.</text>
</comment>
<dbReference type="Gene3D" id="3.30.890.10">
    <property type="entry name" value="Methyl-cpg-binding Protein 2, Chain A"/>
    <property type="match status" value="1"/>
</dbReference>
<dbReference type="EMBL" id="VIIS01000137">
    <property type="protein sequence ID" value="KAF0312764.1"/>
    <property type="molecule type" value="Genomic_DNA"/>
</dbReference>
<dbReference type="PROSITE" id="PS00028">
    <property type="entry name" value="ZINC_FINGER_C2H2_1"/>
    <property type="match status" value="1"/>
</dbReference>
<feature type="compositionally biased region" description="Acidic residues" evidence="8">
    <location>
        <begin position="221"/>
        <end position="256"/>
    </location>
</feature>
<feature type="domain" description="C2H2-type" evidence="9">
    <location>
        <begin position="445"/>
        <end position="475"/>
    </location>
</feature>
<keyword evidence="12" id="KW-1185">Reference proteome</keyword>
<feature type="compositionally biased region" description="Polar residues" evidence="8">
    <location>
        <begin position="1031"/>
        <end position="1050"/>
    </location>
</feature>
<dbReference type="GO" id="GO:0005634">
    <property type="term" value="C:nucleus"/>
    <property type="evidence" value="ECO:0007669"/>
    <property type="project" value="UniProtKB-SubCell"/>
</dbReference>
<evidence type="ECO:0000256" key="7">
    <source>
        <dbReference type="PROSITE-ProRule" id="PRU00042"/>
    </source>
</evidence>
<feature type="compositionally biased region" description="Low complexity" evidence="8">
    <location>
        <begin position="393"/>
        <end position="408"/>
    </location>
</feature>
<protein>
    <submittedName>
        <fullName evidence="11">PHD finger protein 20-like protein 1</fullName>
    </submittedName>
</protein>
<keyword evidence="2" id="KW-0479">Metal-binding</keyword>
<dbReference type="CDD" id="cd20386">
    <property type="entry name" value="Tudor_PHF20-like"/>
    <property type="match status" value="1"/>
</dbReference>
<evidence type="ECO:0000256" key="4">
    <source>
        <dbReference type="ARBA" id="ARBA00022771"/>
    </source>
</evidence>
<sequence length="1204" mass="128965">MADPDGSTKKKISRPGFKFETGFRIELLETGVWRQDSKKHFRVREDVFAVWSDGRRYPGSIQAVLPNDTYQVMFFDGFMKKLKSKQLSKWTRENEQRFGAATGPGRSALPALPNTPTAIAGPSGLPVAVPPPAPAGFVPEVLDTKRKRKTNPIVEELLGPKRARRQMREESESRHRSPSGAPSTGSAASTPGGSSRKQSWAISSREDGDGDSADTGSEWDSMPEEEDAEYVEDTGDEEEGEGEEEEEAGSGEEESVYSESVLSLDDTASSSYRSASPPAPTPSPAAAPPSPADPTAEHDLPPGWRRVLTPRTQTNRLDITLFAPDGTRFRSRAELERFVQRTGATHLEPSVMFRRPPRSETAGRRRRQSPPRSVGRPSFTSSMSVPSGGPPESGGRPPLTSTPSLPGPAARGMYVAATGTQKKLPLGWALEPIIDKPAEPEQQDFTCVDRECNKKFRNESLLQMHIKHYHPELRHLVNARSASVVRRAESRTMQSQLSAEGGGAGGIPSPRLPLARLRSVGDSAQSRERRRGSSGERAWPPEPAPRSPPPRPDSPPLSVTSAVPPTDDPKLLAEPVVSVRSDVSQLAALHHARSVSSERQRSRSFRRPRRRQNTSEEAPPQLPDFIQIVEQEGLHKSSARRPLGRLPRRPTDSGESGRLLSYTSLEEVGSPSSPAPSATSTRDADVGADEDLMSEPDKLEHHEVIRCSCGHQEEDGLMIQCELCLAWQHGVCLGIDTDDEVPSRYVCATCRHPWRVRHTQRYVWDQQLFRDGALLRLPFGGADPALERAQAVMRAACDLTANVLSLQAVMRSLRTKLAIASDLNHPKLYLWARPWSPPPEQSGSQSETITAVENQSQTVTGTKPDDQLESTSTADSQSTLAPGGIYQSDQTAPPADQSESLLAAALESPALLAAVNSAAAELTAAPAGLDTNATSEPGELNGAGPETDPLATLSSDQKALLTASLAAVSDAVKDAEGTSVGDGAAAEVPAGSETTPTASSGETAAPASGSGETAAPTADSGEKAVPRTDSGETATGSGEATDTVTDSGQTAVPPAASAETPADSAPPTDSGEAETVPASEPLEETDDPLSGVLDAIVGLLPSQSDLDQLMDGPVTEPTPAPPAAPVGEARIDPATCQVNLLQHVTQMQTALMTRMDVIERHVDALEKVAELEPDWEQQQPHVCRAMLHSVMRDVRLLERLGRLS</sequence>
<dbReference type="Pfam" id="PF20826">
    <property type="entry name" value="PHD_5"/>
    <property type="match status" value="1"/>
</dbReference>
<evidence type="ECO:0000256" key="2">
    <source>
        <dbReference type="ARBA" id="ARBA00022723"/>
    </source>
</evidence>
<dbReference type="InterPro" id="IPR016177">
    <property type="entry name" value="DNA-bd_dom_sf"/>
</dbReference>
<reference evidence="11 12" key="1">
    <citation type="submission" date="2019-07" db="EMBL/GenBank/DDBJ databases">
        <title>Draft genome assembly of a fouling barnacle, Amphibalanus amphitrite (Darwin, 1854): The first reference genome for Thecostraca.</title>
        <authorList>
            <person name="Kim W."/>
        </authorList>
    </citation>
    <scope>NUCLEOTIDE SEQUENCE [LARGE SCALE GENOMIC DNA]</scope>
    <source>
        <strain evidence="11">SNU_AA5</strain>
        <tissue evidence="11">Soma without cirri and trophi</tissue>
    </source>
</reference>
<feature type="compositionally biased region" description="Low complexity" evidence="8">
    <location>
        <begin position="670"/>
        <end position="681"/>
    </location>
</feature>
<feature type="compositionally biased region" description="Basic residues" evidence="8">
    <location>
        <begin position="602"/>
        <end position="612"/>
    </location>
</feature>
<feature type="domain" description="MBD" evidence="10">
    <location>
        <begin position="290"/>
        <end position="360"/>
    </location>
</feature>
<dbReference type="GO" id="GO:0044545">
    <property type="term" value="C:NSL complex"/>
    <property type="evidence" value="ECO:0007669"/>
    <property type="project" value="TreeGrafter"/>
</dbReference>
<dbReference type="SUPFAM" id="SSF57903">
    <property type="entry name" value="FYVE/PHD zinc finger"/>
    <property type="match status" value="1"/>
</dbReference>
<proteinExistence type="predicted"/>
<feature type="region of interest" description="Disordered" evidence="8">
    <location>
        <begin position="977"/>
        <end position="1088"/>
    </location>
</feature>
<dbReference type="InterPro" id="IPR002999">
    <property type="entry name" value="Tudor"/>
</dbReference>
<feature type="compositionally biased region" description="Basic and acidic residues" evidence="8">
    <location>
        <begin position="166"/>
        <end position="175"/>
    </location>
</feature>
<dbReference type="SMART" id="SM00391">
    <property type="entry name" value="MBD"/>
    <property type="match status" value="1"/>
</dbReference>
<feature type="compositionally biased region" description="Polar residues" evidence="8">
    <location>
        <begin position="848"/>
        <end position="861"/>
    </location>
</feature>
<evidence type="ECO:0000256" key="1">
    <source>
        <dbReference type="ARBA" id="ARBA00004123"/>
    </source>
</evidence>
<keyword evidence="3" id="KW-0677">Repeat</keyword>
<evidence type="ECO:0000259" key="10">
    <source>
        <dbReference type="PROSITE" id="PS50982"/>
    </source>
</evidence>
<feature type="compositionally biased region" description="Pro residues" evidence="8">
    <location>
        <begin position="540"/>
        <end position="555"/>
    </location>
</feature>
<keyword evidence="6" id="KW-0539">Nucleus</keyword>
<keyword evidence="4 7" id="KW-0863">Zinc-finger</keyword>
<evidence type="ECO:0000259" key="9">
    <source>
        <dbReference type="PROSITE" id="PS50157"/>
    </source>
</evidence>
<feature type="region of interest" description="Disordered" evidence="8">
    <location>
        <begin position="138"/>
        <end position="411"/>
    </location>
</feature>
<feature type="compositionally biased region" description="Basic and acidic residues" evidence="8">
    <location>
        <begin position="1020"/>
        <end position="1030"/>
    </location>
</feature>
<dbReference type="PROSITE" id="PS50982">
    <property type="entry name" value="MBD"/>
    <property type="match status" value="1"/>
</dbReference>
<dbReference type="GO" id="GO:0006357">
    <property type="term" value="P:regulation of transcription by RNA polymerase II"/>
    <property type="evidence" value="ECO:0007669"/>
    <property type="project" value="TreeGrafter"/>
</dbReference>
<feature type="compositionally biased region" description="Polar residues" evidence="8">
    <location>
        <begin position="992"/>
        <end position="1002"/>
    </location>
</feature>
<feature type="compositionally biased region" description="Basic and acidic residues" evidence="8">
    <location>
        <begin position="327"/>
        <end position="339"/>
    </location>
</feature>
<evidence type="ECO:0000256" key="3">
    <source>
        <dbReference type="ARBA" id="ARBA00022737"/>
    </source>
</evidence>
<name>A0A6A4X9V5_AMPAM</name>
<feature type="region of interest" description="Disordered" evidence="8">
    <location>
        <begin position="98"/>
        <end position="117"/>
    </location>
</feature>
<evidence type="ECO:0000256" key="8">
    <source>
        <dbReference type="SAM" id="MobiDB-lite"/>
    </source>
</evidence>
<feature type="region of interest" description="Disordered" evidence="8">
    <location>
        <begin position="589"/>
        <end position="686"/>
    </location>
</feature>
<feature type="compositionally biased region" description="Basic and acidic residues" evidence="8">
    <location>
        <begin position="525"/>
        <end position="534"/>
    </location>
</feature>
<feature type="compositionally biased region" description="Polar residues" evidence="8">
    <location>
        <begin position="869"/>
        <end position="880"/>
    </location>
</feature>
<dbReference type="InterPro" id="IPR019786">
    <property type="entry name" value="Zinc_finger_PHD-type_CS"/>
</dbReference>
<dbReference type="PANTHER" id="PTHR15856">
    <property type="entry name" value="PHD FINGER PROTEIN 20-RELATED"/>
    <property type="match status" value="1"/>
</dbReference>
<gene>
    <name evidence="11" type="primary">Phf20l1_1</name>
    <name evidence="11" type="ORF">FJT64_001754</name>
</gene>
<dbReference type="SMART" id="SM00333">
    <property type="entry name" value="TUDOR"/>
    <property type="match status" value="1"/>
</dbReference>
<dbReference type="InterPro" id="IPR013083">
    <property type="entry name" value="Znf_RING/FYVE/PHD"/>
</dbReference>
<organism evidence="11 12">
    <name type="scientific">Amphibalanus amphitrite</name>
    <name type="common">Striped barnacle</name>
    <name type="synonym">Balanus amphitrite</name>
    <dbReference type="NCBI Taxonomy" id="1232801"/>
    <lineage>
        <taxon>Eukaryota</taxon>
        <taxon>Metazoa</taxon>
        <taxon>Ecdysozoa</taxon>
        <taxon>Arthropoda</taxon>
        <taxon>Crustacea</taxon>
        <taxon>Multicrustacea</taxon>
        <taxon>Cirripedia</taxon>
        <taxon>Thoracica</taxon>
        <taxon>Thoracicalcarea</taxon>
        <taxon>Balanomorpha</taxon>
        <taxon>Balanoidea</taxon>
        <taxon>Balanidae</taxon>
        <taxon>Amphibalaninae</taxon>
        <taxon>Amphibalanus</taxon>
    </lineage>
</organism>
<feature type="compositionally biased region" description="Basic residues" evidence="8">
    <location>
        <begin position="637"/>
        <end position="648"/>
    </location>
</feature>
<accession>A0A6A4X9V5</accession>
<dbReference type="InterPro" id="IPR013087">
    <property type="entry name" value="Znf_C2H2_type"/>
</dbReference>
<feature type="region of interest" description="Disordered" evidence="8">
    <location>
        <begin position="487"/>
        <end position="570"/>
    </location>
</feature>
<dbReference type="GO" id="GO:0003677">
    <property type="term" value="F:DNA binding"/>
    <property type="evidence" value="ECO:0007669"/>
    <property type="project" value="InterPro"/>
</dbReference>
<dbReference type="SUPFAM" id="SSF54171">
    <property type="entry name" value="DNA-binding domain"/>
    <property type="match status" value="1"/>
</dbReference>
<dbReference type="PROSITE" id="PS01359">
    <property type="entry name" value="ZF_PHD_1"/>
    <property type="match status" value="1"/>
</dbReference>
<feature type="compositionally biased region" description="Pro residues" evidence="8">
    <location>
        <begin position="277"/>
        <end position="292"/>
    </location>
</feature>
<dbReference type="InterPro" id="IPR001965">
    <property type="entry name" value="Znf_PHD"/>
</dbReference>
<dbReference type="InterPro" id="IPR001739">
    <property type="entry name" value="Methyl_CpG_DNA-bd"/>
</dbReference>
<feature type="region of interest" description="Disordered" evidence="8">
    <location>
        <begin position="836"/>
        <end position="898"/>
    </location>
</feature>
<feature type="region of interest" description="Disordered" evidence="8">
    <location>
        <begin position="928"/>
        <end position="948"/>
    </location>
</feature>
<keyword evidence="5" id="KW-0862">Zinc</keyword>
<feature type="compositionally biased region" description="Low complexity" evidence="8">
    <location>
        <begin position="257"/>
        <end position="276"/>
    </location>
</feature>
<dbReference type="Gene3D" id="3.30.40.10">
    <property type="entry name" value="Zinc/RING finger domain, C3HC4 (zinc finger)"/>
    <property type="match status" value="1"/>
</dbReference>
<dbReference type="AlphaFoldDB" id="A0A6A4X9V5"/>
<dbReference type="GO" id="GO:0008270">
    <property type="term" value="F:zinc ion binding"/>
    <property type="evidence" value="ECO:0007669"/>
    <property type="project" value="UniProtKB-KW"/>
</dbReference>
<dbReference type="OrthoDB" id="161570at2759"/>
<dbReference type="InterPro" id="IPR011011">
    <property type="entry name" value="Znf_FYVE_PHD"/>
</dbReference>
<dbReference type="PROSITE" id="PS50157">
    <property type="entry name" value="ZINC_FINGER_C2H2_2"/>
    <property type="match status" value="1"/>
</dbReference>
<feature type="compositionally biased region" description="Low complexity" evidence="8">
    <location>
        <begin position="178"/>
        <end position="195"/>
    </location>
</feature>
<dbReference type="Pfam" id="PF01429">
    <property type="entry name" value="MBD"/>
    <property type="match status" value="1"/>
</dbReference>
<dbReference type="Proteomes" id="UP000440578">
    <property type="component" value="Unassembled WGS sequence"/>
</dbReference>
<evidence type="ECO:0000256" key="5">
    <source>
        <dbReference type="ARBA" id="ARBA00022833"/>
    </source>
</evidence>
<dbReference type="SUPFAM" id="SSF63748">
    <property type="entry name" value="Tudor/PWWP/MBT"/>
    <property type="match status" value="1"/>
</dbReference>
<evidence type="ECO:0000313" key="12">
    <source>
        <dbReference type="Proteomes" id="UP000440578"/>
    </source>
</evidence>
<dbReference type="SMART" id="SM00249">
    <property type="entry name" value="PHD"/>
    <property type="match status" value="1"/>
</dbReference>